<dbReference type="Proteomes" id="UP000019276">
    <property type="component" value="Unassembled WGS sequence"/>
</dbReference>
<keyword evidence="1" id="KW-0472">Membrane</keyword>
<sequence length="120" mass="14299">MLPRIIYEPLPFALFAFSLCCFIFQLENFYFWSALLMLLSSWMLVKRSNYRRKDKQVNKSYKLPNGLYEFLPYAYIFIGCLVYISRIDALAFFGLFAIICGMGIFILREANRHAFLFNHY</sequence>
<protein>
    <submittedName>
        <fullName evidence="2">Uncharacterized protein</fullName>
    </submittedName>
</protein>
<evidence type="ECO:0000313" key="3">
    <source>
        <dbReference type="Proteomes" id="UP000019276"/>
    </source>
</evidence>
<feature type="transmembrane region" description="Helical" evidence="1">
    <location>
        <begin position="12"/>
        <end position="45"/>
    </location>
</feature>
<keyword evidence="1" id="KW-0812">Transmembrane</keyword>
<dbReference type="AlphaFoldDB" id="W7QB97"/>
<gene>
    <name evidence="2" type="ORF">DS2_13349</name>
</gene>
<accession>W7QB97</accession>
<keyword evidence="1" id="KW-1133">Transmembrane helix</keyword>
<reference evidence="2 3" key="1">
    <citation type="journal article" date="2014" name="Genome Announc.">
        <title>Draft Genome Sequence of the Agar-Degrading Bacterium Catenovulum sp. Strain DS-2, Isolated from Intestines of Haliotis diversicolor.</title>
        <authorList>
            <person name="Shan D."/>
            <person name="Li X."/>
            <person name="Gu Z."/>
            <person name="Wei G."/>
            <person name="Gao Z."/>
            <person name="Shao Z."/>
        </authorList>
    </citation>
    <scope>NUCLEOTIDE SEQUENCE [LARGE SCALE GENOMIC DNA]</scope>
    <source>
        <strain evidence="2 3">DS-2</strain>
    </source>
</reference>
<evidence type="ECO:0000313" key="2">
    <source>
        <dbReference type="EMBL" id="EWH09256.1"/>
    </source>
</evidence>
<feature type="transmembrane region" description="Helical" evidence="1">
    <location>
        <begin position="90"/>
        <end position="107"/>
    </location>
</feature>
<comment type="caution">
    <text evidence="2">The sequence shown here is derived from an EMBL/GenBank/DDBJ whole genome shotgun (WGS) entry which is preliminary data.</text>
</comment>
<name>W7QB97_9ALTE</name>
<evidence type="ECO:0000256" key="1">
    <source>
        <dbReference type="SAM" id="Phobius"/>
    </source>
</evidence>
<dbReference type="EMBL" id="ARZY01000026">
    <property type="protein sequence ID" value="EWH09256.1"/>
    <property type="molecule type" value="Genomic_DNA"/>
</dbReference>
<feature type="transmembrane region" description="Helical" evidence="1">
    <location>
        <begin position="66"/>
        <end position="84"/>
    </location>
</feature>
<keyword evidence="3" id="KW-1185">Reference proteome</keyword>
<organism evidence="2 3">
    <name type="scientific">Catenovulum agarivorans DS-2</name>
    <dbReference type="NCBI Taxonomy" id="1328313"/>
    <lineage>
        <taxon>Bacteria</taxon>
        <taxon>Pseudomonadati</taxon>
        <taxon>Pseudomonadota</taxon>
        <taxon>Gammaproteobacteria</taxon>
        <taxon>Alteromonadales</taxon>
        <taxon>Alteromonadaceae</taxon>
        <taxon>Catenovulum</taxon>
    </lineage>
</organism>
<dbReference type="STRING" id="1328313.DS2_13349"/>
<proteinExistence type="predicted"/>